<sequence length="212" mass="23707">MGHYNVVQLLVDGGSNIEASNHHLETPVRHAILGDQINAVQLLHRRGAALTLEDKWGGYALQKWVWLNCHRVLKYLLGLRLRLDQRHQGRGIILHTLAELGDLHTIEIFLEIKHYSLANIDPTEANAWGWPAMDHLESRPNAGELREPSLRVLKHVKLARQYNKEDSLASLDVDRSLVEEKGAGEQDEFFPDALNSSLAAFITGVGESGGGY</sequence>
<reference evidence="1 2" key="1">
    <citation type="submission" date="2016-04" db="EMBL/GenBank/DDBJ databases">
        <title>A degradative enzymes factory behind the ericoid mycorrhizal symbiosis.</title>
        <authorList>
            <consortium name="DOE Joint Genome Institute"/>
            <person name="Martino E."/>
            <person name="Morin E."/>
            <person name="Grelet G."/>
            <person name="Kuo A."/>
            <person name="Kohler A."/>
            <person name="Daghino S."/>
            <person name="Barry K."/>
            <person name="Choi C."/>
            <person name="Cichocki N."/>
            <person name="Clum A."/>
            <person name="Copeland A."/>
            <person name="Hainaut M."/>
            <person name="Haridas S."/>
            <person name="Labutti K."/>
            <person name="Lindquist E."/>
            <person name="Lipzen A."/>
            <person name="Khouja H.-R."/>
            <person name="Murat C."/>
            <person name="Ohm R."/>
            <person name="Olson A."/>
            <person name="Spatafora J."/>
            <person name="Veneault-Fourrey C."/>
            <person name="Henrissat B."/>
            <person name="Grigoriev I."/>
            <person name="Martin F."/>
            <person name="Perotto S."/>
        </authorList>
    </citation>
    <scope>NUCLEOTIDE SEQUENCE [LARGE SCALE GENOMIC DNA]</scope>
    <source>
        <strain evidence="1 2">E</strain>
    </source>
</reference>
<dbReference type="InterPro" id="IPR036770">
    <property type="entry name" value="Ankyrin_rpt-contain_sf"/>
</dbReference>
<evidence type="ECO:0000313" key="1">
    <source>
        <dbReference type="EMBL" id="PMD52604.1"/>
    </source>
</evidence>
<dbReference type="GeneID" id="36595514"/>
<dbReference type="EMBL" id="KZ613899">
    <property type="protein sequence ID" value="PMD52604.1"/>
    <property type="molecule type" value="Genomic_DNA"/>
</dbReference>
<name>A0A2J6SP99_9HELO</name>
<evidence type="ECO:0000313" key="2">
    <source>
        <dbReference type="Proteomes" id="UP000235371"/>
    </source>
</evidence>
<dbReference type="Proteomes" id="UP000235371">
    <property type="component" value="Unassembled WGS sequence"/>
</dbReference>
<dbReference type="SUPFAM" id="SSF48403">
    <property type="entry name" value="Ankyrin repeat"/>
    <property type="match status" value="1"/>
</dbReference>
<dbReference type="RefSeq" id="XP_024729508.1">
    <property type="nucleotide sequence ID" value="XM_024887438.1"/>
</dbReference>
<dbReference type="AlphaFoldDB" id="A0A2J6SP99"/>
<proteinExistence type="predicted"/>
<accession>A0A2J6SP99</accession>
<protein>
    <submittedName>
        <fullName evidence="1">Uncharacterized protein</fullName>
    </submittedName>
</protein>
<keyword evidence="2" id="KW-1185">Reference proteome</keyword>
<dbReference type="Gene3D" id="1.25.40.20">
    <property type="entry name" value="Ankyrin repeat-containing domain"/>
    <property type="match status" value="1"/>
</dbReference>
<dbReference type="STRING" id="1095630.A0A2J6SP99"/>
<gene>
    <name evidence="1" type="ORF">K444DRAFT_668730</name>
</gene>
<dbReference type="InParanoid" id="A0A2J6SP99"/>
<organism evidence="1 2">
    <name type="scientific">Hyaloscypha bicolor E</name>
    <dbReference type="NCBI Taxonomy" id="1095630"/>
    <lineage>
        <taxon>Eukaryota</taxon>
        <taxon>Fungi</taxon>
        <taxon>Dikarya</taxon>
        <taxon>Ascomycota</taxon>
        <taxon>Pezizomycotina</taxon>
        <taxon>Leotiomycetes</taxon>
        <taxon>Helotiales</taxon>
        <taxon>Hyaloscyphaceae</taxon>
        <taxon>Hyaloscypha</taxon>
        <taxon>Hyaloscypha bicolor</taxon>
    </lineage>
</organism>
<dbReference type="OrthoDB" id="3553042at2759"/>